<dbReference type="Gene3D" id="1.10.3720.10">
    <property type="entry name" value="MetI-like"/>
    <property type="match status" value="1"/>
</dbReference>
<evidence type="ECO:0000256" key="3">
    <source>
        <dbReference type="ARBA" id="ARBA00022475"/>
    </source>
</evidence>
<keyword evidence="3" id="KW-1003">Cell membrane</keyword>
<dbReference type="InterPro" id="IPR000515">
    <property type="entry name" value="MetI-like"/>
</dbReference>
<evidence type="ECO:0000256" key="6">
    <source>
        <dbReference type="ARBA" id="ARBA00023136"/>
    </source>
</evidence>
<comment type="caution">
    <text evidence="9">The sequence shown here is derived from an EMBL/GenBank/DDBJ whole genome shotgun (WGS) entry which is preliminary data.</text>
</comment>
<feature type="transmembrane region" description="Helical" evidence="7">
    <location>
        <begin position="276"/>
        <end position="298"/>
    </location>
</feature>
<dbReference type="InterPro" id="IPR035906">
    <property type="entry name" value="MetI-like_sf"/>
</dbReference>
<evidence type="ECO:0000256" key="4">
    <source>
        <dbReference type="ARBA" id="ARBA00022692"/>
    </source>
</evidence>
<dbReference type="Pfam" id="PF00528">
    <property type="entry name" value="BPD_transp_1"/>
    <property type="match status" value="1"/>
</dbReference>
<evidence type="ECO:0000259" key="8">
    <source>
        <dbReference type="PROSITE" id="PS50928"/>
    </source>
</evidence>
<evidence type="ECO:0000256" key="5">
    <source>
        <dbReference type="ARBA" id="ARBA00022989"/>
    </source>
</evidence>
<name>A0ABX1YJK7_9BACL</name>
<evidence type="ECO:0000313" key="9">
    <source>
        <dbReference type="EMBL" id="NOU81011.1"/>
    </source>
</evidence>
<keyword evidence="4 7" id="KW-0812">Transmembrane</keyword>
<feature type="transmembrane region" description="Helical" evidence="7">
    <location>
        <begin position="48"/>
        <end position="68"/>
    </location>
</feature>
<evidence type="ECO:0000313" key="10">
    <source>
        <dbReference type="Proteomes" id="UP000596857"/>
    </source>
</evidence>
<proteinExistence type="inferred from homology"/>
<dbReference type="PANTHER" id="PTHR43744:SF12">
    <property type="entry name" value="ABC TRANSPORTER PERMEASE PROTEIN MG189-RELATED"/>
    <property type="match status" value="1"/>
</dbReference>
<feature type="transmembrane region" description="Helical" evidence="7">
    <location>
        <begin position="179"/>
        <end position="199"/>
    </location>
</feature>
<accession>A0ABX1YJK7</accession>
<feature type="transmembrane region" description="Helical" evidence="7">
    <location>
        <begin position="109"/>
        <end position="133"/>
    </location>
</feature>
<dbReference type="CDD" id="cd06261">
    <property type="entry name" value="TM_PBP2"/>
    <property type="match status" value="1"/>
</dbReference>
<comment type="subcellular location">
    <subcellularLocation>
        <location evidence="1 7">Cell membrane</location>
        <topology evidence="1 7">Multi-pass membrane protein</topology>
    </subcellularLocation>
</comment>
<dbReference type="PANTHER" id="PTHR43744">
    <property type="entry name" value="ABC TRANSPORTER PERMEASE PROTEIN MG189-RELATED-RELATED"/>
    <property type="match status" value="1"/>
</dbReference>
<dbReference type="PROSITE" id="PS50928">
    <property type="entry name" value="ABC_TM1"/>
    <property type="match status" value="1"/>
</dbReference>
<evidence type="ECO:0000256" key="7">
    <source>
        <dbReference type="RuleBase" id="RU363032"/>
    </source>
</evidence>
<comment type="similarity">
    <text evidence="7">Belongs to the binding-protein-dependent transport system permease family.</text>
</comment>
<keyword evidence="6 7" id="KW-0472">Membrane</keyword>
<evidence type="ECO:0000256" key="1">
    <source>
        <dbReference type="ARBA" id="ARBA00004651"/>
    </source>
</evidence>
<gene>
    <name evidence="9" type="ORF">GC101_19295</name>
</gene>
<feature type="transmembrane region" description="Helical" evidence="7">
    <location>
        <begin position="220"/>
        <end position="243"/>
    </location>
</feature>
<keyword evidence="2 7" id="KW-0813">Transport</keyword>
<reference evidence="9 10" key="1">
    <citation type="submission" date="2019-10" db="EMBL/GenBank/DDBJ databases">
        <title>Description of Paenibacillus terricola sp. nov.</title>
        <authorList>
            <person name="Carlier A."/>
            <person name="Qi S."/>
        </authorList>
    </citation>
    <scope>NUCLEOTIDE SEQUENCE [LARGE SCALE GENOMIC DNA]</scope>
    <source>
        <strain evidence="9 10">LMG 31459</strain>
    </source>
</reference>
<keyword evidence="10" id="KW-1185">Reference proteome</keyword>
<dbReference type="EMBL" id="WHOB01000059">
    <property type="protein sequence ID" value="NOU81011.1"/>
    <property type="molecule type" value="Genomic_DNA"/>
</dbReference>
<protein>
    <submittedName>
        <fullName evidence="9">ABC transporter permease subunit</fullName>
    </submittedName>
</protein>
<dbReference type="Proteomes" id="UP000596857">
    <property type="component" value="Unassembled WGS sequence"/>
</dbReference>
<feature type="transmembrane region" description="Helical" evidence="7">
    <location>
        <begin position="145"/>
        <end position="167"/>
    </location>
</feature>
<sequence length="314" mass="34875">MLLPWSWFCSLSYSPSPACSGWDSAIGSITRKGGTPVKLKNLDWGKAVITLLMALLGIVFLLPFIWMLSASLKPEADVFKYPIEWIPQTWRASFNYHSVWFGKANFTLYYWNSIKVTALTTLLSVAVSSMAAYGFTKIRFPGRNALFVVVLATYMIPAEATLVPLFIMFRTIGLYDTHLGLILLGGFSVLGTFLLRQFFASLSNEYIESGQIDGAGHIRIFLSILFPLVRPAIATYAILRFIWTWNDFQTPLVFLNSKTLYTLQLGMNAFADRNGAFYSLIMAASVSAIVPLLVVFILGQKQVIEGISLGGVKG</sequence>
<evidence type="ECO:0000256" key="2">
    <source>
        <dbReference type="ARBA" id="ARBA00022448"/>
    </source>
</evidence>
<feature type="domain" description="ABC transmembrane type-1" evidence="8">
    <location>
        <begin position="110"/>
        <end position="299"/>
    </location>
</feature>
<keyword evidence="5 7" id="KW-1133">Transmembrane helix</keyword>
<dbReference type="SUPFAM" id="SSF161098">
    <property type="entry name" value="MetI-like"/>
    <property type="match status" value="1"/>
</dbReference>
<organism evidence="9 10">
    <name type="scientific">Paenibacillus phytohabitans</name>
    <dbReference type="NCBI Taxonomy" id="2654978"/>
    <lineage>
        <taxon>Bacteria</taxon>
        <taxon>Bacillati</taxon>
        <taxon>Bacillota</taxon>
        <taxon>Bacilli</taxon>
        <taxon>Bacillales</taxon>
        <taxon>Paenibacillaceae</taxon>
        <taxon>Paenibacillus</taxon>
    </lineage>
</organism>